<dbReference type="Gene3D" id="2.150.10.10">
    <property type="entry name" value="Serralysin-like metalloprotease, C-terminal"/>
    <property type="match status" value="2"/>
</dbReference>
<dbReference type="AlphaFoldDB" id="A0A2P7S136"/>
<dbReference type="InterPro" id="IPR001343">
    <property type="entry name" value="Hemolysn_Ca-bd"/>
</dbReference>
<name>A0A2P7S136_9HYPH</name>
<proteinExistence type="predicted"/>
<dbReference type="OrthoDB" id="3817502at2"/>
<dbReference type="InterPro" id="IPR050557">
    <property type="entry name" value="RTX_toxin/Mannuronan_C5-epim"/>
</dbReference>
<dbReference type="PROSITE" id="PS00330">
    <property type="entry name" value="HEMOLYSIN_CALCIUM"/>
    <property type="match status" value="1"/>
</dbReference>
<comment type="subcellular location">
    <subcellularLocation>
        <location evidence="1">Secreted</location>
    </subcellularLocation>
</comment>
<evidence type="ECO:0000313" key="4">
    <source>
        <dbReference type="Proteomes" id="UP000241229"/>
    </source>
</evidence>
<gene>
    <name evidence="3" type="ORF">C7I84_21605</name>
</gene>
<dbReference type="Pfam" id="PF00353">
    <property type="entry name" value="HemolysinCabind"/>
    <property type="match status" value="2"/>
</dbReference>
<dbReference type="GO" id="GO:0005509">
    <property type="term" value="F:calcium ion binding"/>
    <property type="evidence" value="ECO:0007669"/>
    <property type="project" value="InterPro"/>
</dbReference>
<dbReference type="InterPro" id="IPR011049">
    <property type="entry name" value="Serralysin-like_metalloprot_C"/>
</dbReference>
<evidence type="ECO:0000256" key="2">
    <source>
        <dbReference type="ARBA" id="ARBA00022525"/>
    </source>
</evidence>
<dbReference type="PRINTS" id="PR00313">
    <property type="entry name" value="CABNDNGRPT"/>
</dbReference>
<dbReference type="RefSeq" id="WP_106774287.1">
    <property type="nucleotide sequence ID" value="NZ_PXYK01000023.1"/>
</dbReference>
<keyword evidence="2" id="KW-0964">Secreted</keyword>
<dbReference type="PANTHER" id="PTHR38340:SF1">
    <property type="entry name" value="S-LAYER PROTEIN"/>
    <property type="match status" value="1"/>
</dbReference>
<dbReference type="InterPro" id="IPR018511">
    <property type="entry name" value="Hemolysin-typ_Ca-bd_CS"/>
</dbReference>
<accession>A0A2P7S136</accession>
<evidence type="ECO:0000313" key="3">
    <source>
        <dbReference type="EMBL" id="PSJ56162.1"/>
    </source>
</evidence>
<sequence length="423" mass="43446">MAWHFPQSGTAVVTPTHGDGVFVAQQVFLHGGILAFNTYGHEIIVAGTVANESNPIEIGFYTGGANSVTVEATGQVRSFGSTAILLYGAGQQVINHGLITGNHGVRFYDELGSAANSSTLVNSGIIDAEGYGIWHRLSAVTLTVHNSGTIRGVDASFFSDGTPKDEITNAGKMVGDIVLGGGDDLYDGRLGTVDGDVFGQAGIDRLYSGTGNNRLFGGDGNDTLMGGAGVDYLSGGTGIDRAAYTSAKAGVTVSLANAALNTGDAKGDTFNSIENLTGSDFSDNLFGTNARNVISGGAGNDTIKGYRGNDTLAGGTGKDIFVFNSALNASTNVDIITDFRVVDDTIQLDNAYFTGLTTLGTLAAGAFRANTTGLAQDTSDRIIYETDTGELYYDATGSAAGGGVLFAKLDPGLAPTNVDFVVI</sequence>
<dbReference type="GO" id="GO:0005576">
    <property type="term" value="C:extracellular region"/>
    <property type="evidence" value="ECO:0007669"/>
    <property type="project" value="UniProtKB-SubCell"/>
</dbReference>
<reference evidence="3 4" key="1">
    <citation type="submission" date="2018-03" db="EMBL/GenBank/DDBJ databases">
        <title>The draft genome of Mesorhizobium sp. 6GN-30.</title>
        <authorList>
            <person name="Liu L."/>
            <person name="Li L."/>
            <person name="Wang T."/>
            <person name="Zhang X."/>
            <person name="Liang L."/>
        </authorList>
    </citation>
    <scope>NUCLEOTIDE SEQUENCE [LARGE SCALE GENOMIC DNA]</scope>
    <source>
        <strain evidence="3 4">6GN30</strain>
    </source>
</reference>
<keyword evidence="4" id="KW-1185">Reference proteome</keyword>
<dbReference type="EMBL" id="PXYK01000023">
    <property type="protein sequence ID" value="PSJ56162.1"/>
    <property type="molecule type" value="Genomic_DNA"/>
</dbReference>
<dbReference type="PANTHER" id="PTHR38340">
    <property type="entry name" value="S-LAYER PROTEIN"/>
    <property type="match status" value="1"/>
</dbReference>
<evidence type="ECO:0000256" key="1">
    <source>
        <dbReference type="ARBA" id="ARBA00004613"/>
    </source>
</evidence>
<dbReference type="SUPFAM" id="SSF51120">
    <property type="entry name" value="beta-Roll"/>
    <property type="match status" value="2"/>
</dbReference>
<dbReference type="Proteomes" id="UP000241229">
    <property type="component" value="Unassembled WGS sequence"/>
</dbReference>
<organism evidence="3 4">
    <name type="scientific">Kumtagia ephedrae</name>
    <dbReference type="NCBI Taxonomy" id="2116701"/>
    <lineage>
        <taxon>Bacteria</taxon>
        <taxon>Pseudomonadati</taxon>
        <taxon>Pseudomonadota</taxon>
        <taxon>Alphaproteobacteria</taxon>
        <taxon>Hyphomicrobiales</taxon>
        <taxon>Phyllobacteriaceae</taxon>
        <taxon>Kumtagia</taxon>
    </lineage>
</organism>
<protein>
    <recommendedName>
        <fullName evidence="5">Calcium-binding protein</fullName>
    </recommendedName>
</protein>
<comment type="caution">
    <text evidence="3">The sequence shown here is derived from an EMBL/GenBank/DDBJ whole genome shotgun (WGS) entry which is preliminary data.</text>
</comment>
<evidence type="ECO:0008006" key="5">
    <source>
        <dbReference type="Google" id="ProtNLM"/>
    </source>
</evidence>